<evidence type="ECO:0000313" key="2">
    <source>
        <dbReference type="Proteomes" id="UP000735302"/>
    </source>
</evidence>
<dbReference type="Proteomes" id="UP000735302">
    <property type="component" value="Unassembled WGS sequence"/>
</dbReference>
<dbReference type="EMBL" id="BLXT01006765">
    <property type="protein sequence ID" value="GFO33205.1"/>
    <property type="molecule type" value="Genomic_DNA"/>
</dbReference>
<keyword evidence="2" id="KW-1185">Reference proteome</keyword>
<gene>
    <name evidence="1" type="ORF">PoB_005971000</name>
</gene>
<dbReference type="AlphaFoldDB" id="A0AAV4CJY3"/>
<name>A0AAV4CJY3_9GAST</name>
<accession>A0AAV4CJY3</accession>
<organism evidence="1 2">
    <name type="scientific">Plakobranchus ocellatus</name>
    <dbReference type="NCBI Taxonomy" id="259542"/>
    <lineage>
        <taxon>Eukaryota</taxon>
        <taxon>Metazoa</taxon>
        <taxon>Spiralia</taxon>
        <taxon>Lophotrochozoa</taxon>
        <taxon>Mollusca</taxon>
        <taxon>Gastropoda</taxon>
        <taxon>Heterobranchia</taxon>
        <taxon>Euthyneura</taxon>
        <taxon>Panpulmonata</taxon>
        <taxon>Sacoglossa</taxon>
        <taxon>Placobranchoidea</taxon>
        <taxon>Plakobranchidae</taxon>
        <taxon>Plakobranchus</taxon>
    </lineage>
</organism>
<reference evidence="1 2" key="1">
    <citation type="journal article" date="2021" name="Elife">
        <title>Chloroplast acquisition without the gene transfer in kleptoplastic sea slugs, Plakobranchus ocellatus.</title>
        <authorList>
            <person name="Maeda T."/>
            <person name="Takahashi S."/>
            <person name="Yoshida T."/>
            <person name="Shimamura S."/>
            <person name="Takaki Y."/>
            <person name="Nagai Y."/>
            <person name="Toyoda A."/>
            <person name="Suzuki Y."/>
            <person name="Arimoto A."/>
            <person name="Ishii H."/>
            <person name="Satoh N."/>
            <person name="Nishiyama T."/>
            <person name="Hasebe M."/>
            <person name="Maruyama T."/>
            <person name="Minagawa J."/>
            <person name="Obokata J."/>
            <person name="Shigenobu S."/>
        </authorList>
    </citation>
    <scope>NUCLEOTIDE SEQUENCE [LARGE SCALE GENOMIC DNA]</scope>
</reference>
<evidence type="ECO:0000313" key="1">
    <source>
        <dbReference type="EMBL" id="GFO33205.1"/>
    </source>
</evidence>
<proteinExistence type="predicted"/>
<sequence length="218" mass="23591">MQRRGQGGSSREETQSIPAYGHFAWTPEGGTGEVVAHLVGHLATRSEVRGSNPNPGLINFFIAPGCPPSTIWGTETSLTTGAIQHVNQHNTDINTGNRNISDNMGYTCNLTQGSEASPTGAIVRKLQNNISLPCLKQSNGTLNTGPEFFITSIKLTHHTVKGCTFACQITHSRISSSNGLEQTILHCLQTLKDMLKFNNSDKILFPETGNETNIDTKK</sequence>
<protein>
    <submittedName>
        <fullName evidence="1">Uncharacterized protein</fullName>
    </submittedName>
</protein>
<comment type="caution">
    <text evidence="1">The sequence shown here is derived from an EMBL/GenBank/DDBJ whole genome shotgun (WGS) entry which is preliminary data.</text>
</comment>